<feature type="region of interest" description="Disordered" evidence="4">
    <location>
        <begin position="801"/>
        <end position="980"/>
    </location>
</feature>
<keyword evidence="7" id="KW-1185">Reference proteome</keyword>
<dbReference type="Pfam" id="PF00018">
    <property type="entry name" value="SH3_1"/>
    <property type="match status" value="1"/>
</dbReference>
<dbReference type="AlphaFoldDB" id="A0AAV2HPM3"/>
<feature type="compositionally biased region" description="Polar residues" evidence="4">
    <location>
        <begin position="821"/>
        <end position="837"/>
    </location>
</feature>
<feature type="compositionally biased region" description="Pro residues" evidence="4">
    <location>
        <begin position="238"/>
        <end position="250"/>
    </location>
</feature>
<feature type="compositionally biased region" description="Basic and acidic residues" evidence="4">
    <location>
        <begin position="963"/>
        <end position="980"/>
    </location>
</feature>
<dbReference type="InterPro" id="IPR013625">
    <property type="entry name" value="PTB"/>
</dbReference>
<evidence type="ECO:0000256" key="4">
    <source>
        <dbReference type="SAM" id="MobiDB-lite"/>
    </source>
</evidence>
<evidence type="ECO:0000256" key="2">
    <source>
        <dbReference type="ARBA" id="ARBA00022443"/>
    </source>
</evidence>
<keyword evidence="2 3" id="KW-0728">SH3 domain</keyword>
<sequence length="1145" mass="130253">MPSLVTGREMNNYDFDRGGPRLATNGGFDHYRDDYGRDDMRRDDDDRYRRGVRNGGTSFDRFNTDYLDQNSLSDFRSNEPKFELDHLATFAAGTRNGCIHAEDGLRKLRQMENTTGIWTMRCVLIVERGHLVILDNSTGEELERFQIQLVQDPTAIFKNDRREIYNNLILFTIVDDPKKRSSQADMHIFQSCKAPAQEIVDEILAAKNGQQRLYQLGGSSLVIYQQNSNNYRNYRSRVPPPPAGPAPEPPGNAYNFQDMREYLGKRGNKSQYNTSEMRQFNQTNYSHGGHFGGPIGQQRSLITRISTLREKEDFGGGSTEILERDVQLLNHCFDDIEKFVARLQQAAESYKELEKRKRDRGAKNKKRQSGDGMLNARARPPPDRDFVDIFQKFKLSFNLLAKLKAHIHDPNAPELVHFLFTPLSLIYEASRDPYHGNQNLGDQAVAPVLTGDAKQLLLNCLTSKEIELWQALGKHWTTSRDEWNGHIPPYVPEFYDGWQPAAGVIDELTARSAVMSQQPLAPLPIEPIRTQPMIEDRIRSYVRNLRRPFVLFFSPRQNPPPRPTPFPDDDRYHRNDDFERFDSNPKGYEPSTLGYEPHPRGGFEPLASRGFEPLHATRGYEPSRSLEPPGMRGYEPQSRERSPARSGMGSPYSSDFVESHSVERNLRSENPKHIEREPIPQSGIMSRHDENAAYFDELRRSGDATIYEAVHDRPGKNAKELTVQKGDILQVLDSSKNWWKLRNFKGQVGFAPYTILKQVHSEPMDNFNREEHIMVDRLQINNHGAPASRTTNSEASFMDDIVGGQHRGYPRPYPGYEGTPAVTQRSSYTKDLTSGVTHWSPHDMDLPPGVNKRSASSAAAPSLYEQRQNRTPDGPSLPQHDEDAPYSIRGGSLAPQPPPSPPRHLRDSPPAARGHHVPPPKTGDTPPRQHTSAHHPPKADNPTANYPRMLTHPSQTPTPPSSRPDEGSKYNGEFRHRGRGNKEHFNELHARVTSRVSRSIDVTKLTKNSSPEEVWGWLVSKGFSDTTREAFQGYTGWEMFQVHLSDIVNLIGHDEAIRLDGLLTLQKSTSGYGTRSAKELNDILQRRKQHITQTDEETHQNDSNEDTETFQYPYEDDYRGSSSGHSLRDLLVHKRGELKKRSLNS</sequence>
<proteinExistence type="inferred from homology"/>
<evidence type="ECO:0000256" key="3">
    <source>
        <dbReference type="PROSITE-ProRule" id="PRU00192"/>
    </source>
</evidence>
<dbReference type="GO" id="GO:0007266">
    <property type="term" value="P:Rho protein signal transduction"/>
    <property type="evidence" value="ECO:0007669"/>
    <property type="project" value="TreeGrafter"/>
</dbReference>
<feature type="compositionally biased region" description="Polar residues" evidence="4">
    <location>
        <begin position="853"/>
        <end position="871"/>
    </location>
</feature>
<dbReference type="GO" id="GO:0003779">
    <property type="term" value="F:actin binding"/>
    <property type="evidence" value="ECO:0007669"/>
    <property type="project" value="TreeGrafter"/>
</dbReference>
<dbReference type="Gene3D" id="2.30.30.40">
    <property type="entry name" value="SH3 Domains"/>
    <property type="match status" value="1"/>
</dbReference>
<accession>A0AAV2HPM3</accession>
<feature type="compositionally biased region" description="Pro residues" evidence="4">
    <location>
        <begin position="557"/>
        <end position="566"/>
    </location>
</feature>
<dbReference type="GO" id="GO:0005886">
    <property type="term" value="C:plasma membrane"/>
    <property type="evidence" value="ECO:0007669"/>
    <property type="project" value="TreeGrafter"/>
</dbReference>
<organism evidence="6 7">
    <name type="scientific">Lymnaea stagnalis</name>
    <name type="common">Great pond snail</name>
    <name type="synonym">Helix stagnalis</name>
    <dbReference type="NCBI Taxonomy" id="6523"/>
    <lineage>
        <taxon>Eukaryota</taxon>
        <taxon>Metazoa</taxon>
        <taxon>Spiralia</taxon>
        <taxon>Lophotrochozoa</taxon>
        <taxon>Mollusca</taxon>
        <taxon>Gastropoda</taxon>
        <taxon>Heterobranchia</taxon>
        <taxon>Euthyneura</taxon>
        <taxon>Panpulmonata</taxon>
        <taxon>Hygrophila</taxon>
        <taxon>Lymnaeoidea</taxon>
        <taxon>Lymnaeidae</taxon>
        <taxon>Lymnaea</taxon>
    </lineage>
</organism>
<protein>
    <recommendedName>
        <fullName evidence="5">SH3 domain-containing protein</fullName>
    </recommendedName>
</protein>
<dbReference type="SUPFAM" id="SSF50729">
    <property type="entry name" value="PH domain-like"/>
    <property type="match status" value="1"/>
</dbReference>
<dbReference type="PROSITE" id="PS50002">
    <property type="entry name" value="SH3"/>
    <property type="match status" value="1"/>
</dbReference>
<evidence type="ECO:0000313" key="7">
    <source>
        <dbReference type="Proteomes" id="UP001497497"/>
    </source>
</evidence>
<feature type="region of interest" description="Disordered" evidence="4">
    <location>
        <begin position="352"/>
        <end position="380"/>
    </location>
</feature>
<dbReference type="Pfam" id="PF08416">
    <property type="entry name" value="PTB"/>
    <property type="match status" value="1"/>
</dbReference>
<dbReference type="InterPro" id="IPR013761">
    <property type="entry name" value="SAM/pointed_sf"/>
</dbReference>
<reference evidence="6 7" key="1">
    <citation type="submission" date="2024-04" db="EMBL/GenBank/DDBJ databases">
        <authorList>
            <consortium name="Genoscope - CEA"/>
            <person name="William W."/>
        </authorList>
    </citation>
    <scope>NUCLEOTIDE SEQUENCE [LARGE SCALE GENOMIC DNA]</scope>
</reference>
<dbReference type="EMBL" id="CAXITT010000202">
    <property type="protein sequence ID" value="CAL1535450.1"/>
    <property type="molecule type" value="Genomic_DNA"/>
</dbReference>
<feature type="region of interest" description="Disordered" evidence="4">
    <location>
        <begin position="236"/>
        <end position="255"/>
    </location>
</feature>
<dbReference type="Pfam" id="PF18016">
    <property type="entry name" value="SAM_3"/>
    <property type="match status" value="1"/>
</dbReference>
<dbReference type="PANTHER" id="PTHR12287">
    <property type="entry name" value="EPIDERMAL GROWTH FACTOR RECEPTOR KINASE SUBSTRATE EPS8-RELATED PROTEIN"/>
    <property type="match status" value="1"/>
</dbReference>
<gene>
    <name evidence="6" type="ORF">GSLYS_00009410001</name>
</gene>
<feature type="region of interest" description="Disordered" evidence="4">
    <location>
        <begin position="1091"/>
        <end position="1126"/>
    </location>
</feature>
<dbReference type="GO" id="GO:0035023">
    <property type="term" value="P:regulation of Rho protein signal transduction"/>
    <property type="evidence" value="ECO:0007669"/>
    <property type="project" value="TreeGrafter"/>
</dbReference>
<dbReference type="SMART" id="SM00326">
    <property type="entry name" value="SH3"/>
    <property type="match status" value="1"/>
</dbReference>
<feature type="region of interest" description="Disordered" evidence="4">
    <location>
        <begin position="553"/>
        <end position="682"/>
    </location>
</feature>
<feature type="compositionally biased region" description="Basic and acidic residues" evidence="4">
    <location>
        <begin position="568"/>
        <end position="583"/>
    </location>
</feature>
<dbReference type="InterPro" id="IPR036028">
    <property type="entry name" value="SH3-like_dom_sf"/>
</dbReference>
<evidence type="ECO:0000259" key="5">
    <source>
        <dbReference type="PROSITE" id="PS50002"/>
    </source>
</evidence>
<dbReference type="PANTHER" id="PTHR12287:SF23">
    <property type="entry name" value="AROUSER, ISOFORM A-RELATED"/>
    <property type="match status" value="1"/>
</dbReference>
<name>A0AAV2HPM3_LYMST</name>
<dbReference type="InterPro" id="IPR041418">
    <property type="entry name" value="SAM_3"/>
</dbReference>
<dbReference type="InterPro" id="IPR001452">
    <property type="entry name" value="SH3_domain"/>
</dbReference>
<feature type="compositionally biased region" description="Basic and acidic residues" evidence="4">
    <location>
        <begin position="657"/>
        <end position="678"/>
    </location>
</feature>
<dbReference type="InterPro" id="IPR039801">
    <property type="entry name" value="EPS8-like"/>
</dbReference>
<dbReference type="Proteomes" id="UP001497497">
    <property type="component" value="Unassembled WGS sequence"/>
</dbReference>
<dbReference type="InterPro" id="IPR055093">
    <property type="entry name" value="EPS8_2nd"/>
</dbReference>
<dbReference type="Gene3D" id="2.30.29.30">
    <property type="entry name" value="Pleckstrin-homology domain (PH domain)/Phosphotyrosine-binding domain (PTB)"/>
    <property type="match status" value="1"/>
</dbReference>
<comment type="similarity">
    <text evidence="1">Belongs to the EPS8 family.</text>
</comment>
<feature type="domain" description="SH3" evidence="5">
    <location>
        <begin position="702"/>
        <end position="761"/>
    </location>
</feature>
<dbReference type="SUPFAM" id="SSF50044">
    <property type="entry name" value="SH3-domain"/>
    <property type="match status" value="1"/>
</dbReference>
<dbReference type="Pfam" id="PF22975">
    <property type="entry name" value="EPS8_2nd"/>
    <property type="match status" value="1"/>
</dbReference>
<comment type="caution">
    <text evidence="6">The sequence shown here is derived from an EMBL/GenBank/DDBJ whole genome shotgun (WGS) entry which is preliminary data.</text>
</comment>
<evidence type="ECO:0000313" key="6">
    <source>
        <dbReference type="EMBL" id="CAL1535450.1"/>
    </source>
</evidence>
<dbReference type="Gene3D" id="1.10.150.50">
    <property type="entry name" value="Transcription Factor, Ets-1"/>
    <property type="match status" value="1"/>
</dbReference>
<dbReference type="InterPro" id="IPR011993">
    <property type="entry name" value="PH-like_dom_sf"/>
</dbReference>
<feature type="compositionally biased region" description="Basic residues" evidence="4">
    <location>
        <begin position="357"/>
        <end position="367"/>
    </location>
</feature>
<evidence type="ECO:0000256" key="1">
    <source>
        <dbReference type="ARBA" id="ARBA00006197"/>
    </source>
</evidence>